<organism evidence="1 2">
    <name type="scientific">Solanum commersonii</name>
    <name type="common">Commerson's wild potato</name>
    <name type="synonym">Commerson's nightshade</name>
    <dbReference type="NCBI Taxonomy" id="4109"/>
    <lineage>
        <taxon>Eukaryota</taxon>
        <taxon>Viridiplantae</taxon>
        <taxon>Streptophyta</taxon>
        <taxon>Embryophyta</taxon>
        <taxon>Tracheophyta</taxon>
        <taxon>Spermatophyta</taxon>
        <taxon>Magnoliopsida</taxon>
        <taxon>eudicotyledons</taxon>
        <taxon>Gunneridae</taxon>
        <taxon>Pentapetalae</taxon>
        <taxon>asterids</taxon>
        <taxon>lamiids</taxon>
        <taxon>Solanales</taxon>
        <taxon>Solanaceae</taxon>
        <taxon>Solanoideae</taxon>
        <taxon>Solaneae</taxon>
        <taxon>Solanum</taxon>
    </lineage>
</organism>
<name>A0A9J5W555_SOLCO</name>
<accession>A0A9J5W555</accession>
<sequence length="188" mass="21246">MKIGPGSGFKSGFCGNTKSEKPSVMVSCSDMDRVVEKNNYTNQLLHVVSRQIEDTKDKSIFTQKPTWSKPSTSQTIDPNPIFKLTEFSRDKFQKFKDSFDISGNVLDKINEQLANFNISRKMIPKQKNPLLLFKKKKPFSKSFPMTDSTTRRTIINVLLSLISSMKKMLSSLLPPTKEEASLNGLLMA</sequence>
<keyword evidence="2" id="KW-1185">Reference proteome</keyword>
<dbReference type="EMBL" id="JACXVP010000012">
    <property type="protein sequence ID" value="KAG5570650.1"/>
    <property type="molecule type" value="Genomic_DNA"/>
</dbReference>
<gene>
    <name evidence="1" type="ORF">H5410_060416</name>
</gene>
<dbReference type="AlphaFoldDB" id="A0A9J5W555"/>
<proteinExistence type="predicted"/>
<dbReference type="Proteomes" id="UP000824120">
    <property type="component" value="Chromosome 12"/>
</dbReference>
<reference evidence="1 2" key="1">
    <citation type="submission" date="2020-09" db="EMBL/GenBank/DDBJ databases">
        <title>De no assembly of potato wild relative species, Solanum commersonii.</title>
        <authorList>
            <person name="Cho K."/>
        </authorList>
    </citation>
    <scope>NUCLEOTIDE SEQUENCE [LARGE SCALE GENOMIC DNA]</scope>
    <source>
        <strain evidence="1">LZ3.2</strain>
        <tissue evidence="1">Leaf</tissue>
    </source>
</reference>
<evidence type="ECO:0000313" key="1">
    <source>
        <dbReference type="EMBL" id="KAG5570650.1"/>
    </source>
</evidence>
<evidence type="ECO:0000313" key="2">
    <source>
        <dbReference type="Proteomes" id="UP000824120"/>
    </source>
</evidence>
<protein>
    <submittedName>
        <fullName evidence="1">Uncharacterized protein</fullName>
    </submittedName>
</protein>
<comment type="caution">
    <text evidence="1">The sequence shown here is derived from an EMBL/GenBank/DDBJ whole genome shotgun (WGS) entry which is preliminary data.</text>
</comment>